<keyword evidence="3" id="KW-1185">Reference proteome</keyword>
<sequence length="162" mass="17989">MEAMTLSFNLKQLQISAPPALSHLLRVTNSSLPQIVRSRHANEQPGTPDPRQARGVASERIDHRVIDASWHGGVHKRPHSVQDILLVTENRLGPNWVRAPKVWVSKKSSQYFNSSKQALSARSNGQVVRNISSCAVAANVDPIKIAVFDQPRIFIDGVFNRV</sequence>
<comment type="caution">
    <text evidence="2">The sequence shown here is derived from an EMBL/GenBank/DDBJ whole genome shotgun (WGS) entry which is preliminary data.</text>
</comment>
<name>A0AAV6KRT6_9ERIC</name>
<dbReference type="Proteomes" id="UP000823749">
    <property type="component" value="Chromosome 4"/>
</dbReference>
<dbReference type="EMBL" id="JACTNZ010000004">
    <property type="protein sequence ID" value="KAG5554763.1"/>
    <property type="molecule type" value="Genomic_DNA"/>
</dbReference>
<reference evidence="2" key="1">
    <citation type="submission" date="2020-08" db="EMBL/GenBank/DDBJ databases">
        <title>Plant Genome Project.</title>
        <authorList>
            <person name="Zhang R.-G."/>
        </authorList>
    </citation>
    <scope>NUCLEOTIDE SEQUENCE</scope>
    <source>
        <strain evidence="2">WSP0</strain>
        <tissue evidence="2">Leaf</tissue>
    </source>
</reference>
<evidence type="ECO:0000313" key="2">
    <source>
        <dbReference type="EMBL" id="KAG5554763.1"/>
    </source>
</evidence>
<protein>
    <submittedName>
        <fullName evidence="2">Uncharacterized protein</fullName>
    </submittedName>
</protein>
<proteinExistence type="predicted"/>
<organism evidence="2 3">
    <name type="scientific">Rhododendron griersonianum</name>
    <dbReference type="NCBI Taxonomy" id="479676"/>
    <lineage>
        <taxon>Eukaryota</taxon>
        <taxon>Viridiplantae</taxon>
        <taxon>Streptophyta</taxon>
        <taxon>Embryophyta</taxon>
        <taxon>Tracheophyta</taxon>
        <taxon>Spermatophyta</taxon>
        <taxon>Magnoliopsida</taxon>
        <taxon>eudicotyledons</taxon>
        <taxon>Gunneridae</taxon>
        <taxon>Pentapetalae</taxon>
        <taxon>asterids</taxon>
        <taxon>Ericales</taxon>
        <taxon>Ericaceae</taxon>
        <taxon>Ericoideae</taxon>
        <taxon>Rhodoreae</taxon>
        <taxon>Rhododendron</taxon>
    </lineage>
</organism>
<accession>A0AAV6KRT6</accession>
<evidence type="ECO:0000256" key="1">
    <source>
        <dbReference type="SAM" id="MobiDB-lite"/>
    </source>
</evidence>
<feature type="region of interest" description="Disordered" evidence="1">
    <location>
        <begin position="39"/>
        <end position="58"/>
    </location>
</feature>
<gene>
    <name evidence="2" type="ORF">RHGRI_012352</name>
</gene>
<dbReference type="AlphaFoldDB" id="A0AAV6KRT6"/>
<evidence type="ECO:0000313" key="3">
    <source>
        <dbReference type="Proteomes" id="UP000823749"/>
    </source>
</evidence>